<feature type="region of interest" description="Disordered" evidence="1">
    <location>
        <begin position="101"/>
        <end position="126"/>
    </location>
</feature>
<feature type="signal peptide" evidence="2">
    <location>
        <begin position="1"/>
        <end position="22"/>
    </location>
</feature>
<evidence type="ECO:0000256" key="2">
    <source>
        <dbReference type="SAM" id="SignalP"/>
    </source>
</evidence>
<comment type="caution">
    <text evidence="3">The sequence shown here is derived from an EMBL/GenBank/DDBJ whole genome shotgun (WGS) entry which is preliminary data.</text>
</comment>
<feature type="compositionally biased region" description="Polar residues" evidence="1">
    <location>
        <begin position="114"/>
        <end position="126"/>
    </location>
</feature>
<accession>A0AAN6NW74</accession>
<sequence>MPSLSLITSLITLLAISANVNGEPLAPSLDNRDGSDHRDNRHYPHPPHDPPHDPPHAPPPPPLSITVTPTTTTTAAPTITPPSIVSVPIVSSFETTIDLGVTQQPRGAGKSLPVQPTTSTAVIKRT</sequence>
<dbReference type="AlphaFoldDB" id="A0AAN6NW74"/>
<dbReference type="Proteomes" id="UP001303222">
    <property type="component" value="Unassembled WGS sequence"/>
</dbReference>
<feature type="compositionally biased region" description="Low complexity" evidence="1">
    <location>
        <begin position="64"/>
        <end position="85"/>
    </location>
</feature>
<reference evidence="3" key="2">
    <citation type="submission" date="2023-06" db="EMBL/GenBank/DDBJ databases">
        <authorList>
            <consortium name="Lawrence Berkeley National Laboratory"/>
            <person name="Mondo S.J."/>
            <person name="Hensen N."/>
            <person name="Bonometti L."/>
            <person name="Westerberg I."/>
            <person name="Brannstrom I.O."/>
            <person name="Guillou S."/>
            <person name="Cros-Aarteil S."/>
            <person name="Calhoun S."/>
            <person name="Haridas S."/>
            <person name="Kuo A."/>
            <person name="Pangilinan J."/>
            <person name="Riley R."/>
            <person name="Labutti K."/>
            <person name="Andreopoulos B."/>
            <person name="Lipzen A."/>
            <person name="Chen C."/>
            <person name="Yanf M."/>
            <person name="Daum C."/>
            <person name="Ng V."/>
            <person name="Clum A."/>
            <person name="Steindorff A."/>
            <person name="Ohm R."/>
            <person name="Martin F."/>
            <person name="Silar P."/>
            <person name="Natvig D."/>
            <person name="Lalanne C."/>
            <person name="Gautier V."/>
            <person name="Ament-Velasquez S.L."/>
            <person name="Kruys A."/>
            <person name="Hutchinson M.I."/>
            <person name="Powell A.J."/>
            <person name="Barry K."/>
            <person name="Miller A.N."/>
            <person name="Grigoriev I.V."/>
            <person name="Debuchy R."/>
            <person name="Gladieux P."/>
            <person name="Thoren M.H."/>
            <person name="Johannesson H."/>
        </authorList>
    </citation>
    <scope>NUCLEOTIDE SEQUENCE</scope>
    <source>
        <strain evidence="3">CBS 626.80</strain>
    </source>
</reference>
<reference evidence="3" key="1">
    <citation type="journal article" date="2023" name="Mol. Phylogenet. Evol.">
        <title>Genome-scale phylogeny and comparative genomics of the fungal order Sordariales.</title>
        <authorList>
            <person name="Hensen N."/>
            <person name="Bonometti L."/>
            <person name="Westerberg I."/>
            <person name="Brannstrom I.O."/>
            <person name="Guillou S."/>
            <person name="Cros-Aarteil S."/>
            <person name="Calhoun S."/>
            <person name="Haridas S."/>
            <person name="Kuo A."/>
            <person name="Mondo S."/>
            <person name="Pangilinan J."/>
            <person name="Riley R."/>
            <person name="LaButti K."/>
            <person name="Andreopoulos B."/>
            <person name="Lipzen A."/>
            <person name="Chen C."/>
            <person name="Yan M."/>
            <person name="Daum C."/>
            <person name="Ng V."/>
            <person name="Clum A."/>
            <person name="Steindorff A."/>
            <person name="Ohm R.A."/>
            <person name="Martin F."/>
            <person name="Silar P."/>
            <person name="Natvig D.O."/>
            <person name="Lalanne C."/>
            <person name="Gautier V."/>
            <person name="Ament-Velasquez S.L."/>
            <person name="Kruys A."/>
            <person name="Hutchinson M.I."/>
            <person name="Powell A.J."/>
            <person name="Barry K."/>
            <person name="Miller A.N."/>
            <person name="Grigoriev I.V."/>
            <person name="Debuchy R."/>
            <person name="Gladieux P."/>
            <person name="Hiltunen Thoren M."/>
            <person name="Johannesson H."/>
        </authorList>
    </citation>
    <scope>NUCLEOTIDE SEQUENCE</scope>
    <source>
        <strain evidence="3">CBS 626.80</strain>
    </source>
</reference>
<evidence type="ECO:0000313" key="3">
    <source>
        <dbReference type="EMBL" id="KAK3953025.1"/>
    </source>
</evidence>
<feature type="chain" id="PRO_5042909627" evidence="2">
    <location>
        <begin position="23"/>
        <end position="126"/>
    </location>
</feature>
<organism evidence="3 4">
    <name type="scientific">Pseudoneurospora amorphoporcata</name>
    <dbReference type="NCBI Taxonomy" id="241081"/>
    <lineage>
        <taxon>Eukaryota</taxon>
        <taxon>Fungi</taxon>
        <taxon>Dikarya</taxon>
        <taxon>Ascomycota</taxon>
        <taxon>Pezizomycotina</taxon>
        <taxon>Sordariomycetes</taxon>
        <taxon>Sordariomycetidae</taxon>
        <taxon>Sordariales</taxon>
        <taxon>Sordariaceae</taxon>
        <taxon>Pseudoneurospora</taxon>
    </lineage>
</organism>
<gene>
    <name evidence="3" type="ORF">QBC32DRAFT_340107</name>
</gene>
<keyword evidence="2" id="KW-0732">Signal</keyword>
<dbReference type="EMBL" id="MU859113">
    <property type="protein sequence ID" value="KAK3953025.1"/>
    <property type="molecule type" value="Genomic_DNA"/>
</dbReference>
<evidence type="ECO:0000256" key="1">
    <source>
        <dbReference type="SAM" id="MobiDB-lite"/>
    </source>
</evidence>
<feature type="region of interest" description="Disordered" evidence="1">
    <location>
        <begin position="21"/>
        <end position="85"/>
    </location>
</feature>
<protein>
    <submittedName>
        <fullName evidence="3">Uncharacterized protein</fullName>
    </submittedName>
</protein>
<name>A0AAN6NW74_9PEZI</name>
<evidence type="ECO:0000313" key="4">
    <source>
        <dbReference type="Proteomes" id="UP001303222"/>
    </source>
</evidence>
<keyword evidence="4" id="KW-1185">Reference proteome</keyword>
<feature type="compositionally biased region" description="Basic and acidic residues" evidence="1">
    <location>
        <begin position="30"/>
        <end position="55"/>
    </location>
</feature>
<proteinExistence type="predicted"/>